<dbReference type="InterPro" id="IPR000719">
    <property type="entry name" value="Prot_kinase_dom"/>
</dbReference>
<evidence type="ECO:0000259" key="2">
    <source>
        <dbReference type="PROSITE" id="PS50011"/>
    </source>
</evidence>
<feature type="region of interest" description="Disordered" evidence="1">
    <location>
        <begin position="29"/>
        <end position="138"/>
    </location>
</feature>
<dbReference type="SMART" id="SM00220">
    <property type="entry name" value="S_TKc"/>
    <property type="match status" value="1"/>
</dbReference>
<dbReference type="GO" id="GO:0005524">
    <property type="term" value="F:ATP binding"/>
    <property type="evidence" value="ECO:0007669"/>
    <property type="project" value="InterPro"/>
</dbReference>
<feature type="compositionally biased region" description="Basic and acidic residues" evidence="1">
    <location>
        <begin position="83"/>
        <end position="94"/>
    </location>
</feature>
<evidence type="ECO:0000256" key="1">
    <source>
        <dbReference type="SAM" id="MobiDB-lite"/>
    </source>
</evidence>
<protein>
    <recommendedName>
        <fullName evidence="2">Protein kinase domain-containing protein</fullName>
    </recommendedName>
</protein>
<dbReference type="EMBL" id="KN832979">
    <property type="protein sequence ID" value="KIM87638.1"/>
    <property type="molecule type" value="Genomic_DNA"/>
</dbReference>
<evidence type="ECO:0000313" key="3">
    <source>
        <dbReference type="EMBL" id="KIM87638.1"/>
    </source>
</evidence>
<sequence length="712" mass="80310">MAGFFNGAANVDARYGTFSSIAGDQTNHYIGRPPINGPAYIRTIPQSLPSGSDDDGPPSWMPGHPDPPSFAPGHPDPPSWSPHSEDPPSWDKRRGIPAQSTFSTESRNWMEAGQRPKVEPMSWASPQRAGISSGSMTTASSLTPISDFSHAPSTIHTRKLPTSKKTLDDALTDFETNISPWKTPSEYIDAEANYVNNIVHEIQDLTRRVEMEYASFDQTMIYSRLIAYILAHSMMCSSDQSLVKECIQSLQEWKTSDIVTKVQNYQVIKNFVQRLYRRLVNSRSRYNAHPQSTFRKLLTLDTITLSAHLTVIVTNDNEYKKLLSRRGQCAQSLLNLLQARLNIPIDPQYKSRHVKALIKLSKLSGIVPECLVLTGIEVHGDPVAGGGFGDVYKGKYQKQEIALKVLKVYQKSDMEKLLKDFSCEATTWRQLDHPNVLPFYGVFHLDRKPPRVCLASPWLENGNVVQYLAERAPNTDCVPLCLDIAQGLEYLHGAGIVHGDIKGLNILIAKSGRACLADFGLATSKDSRPIFMTYMTTQSTMGTVRWQAPELIPDMQGLDPDVIDRRNTMATDIYAYALVCHEMFSDQFPFHEITGDFQVMFAVKRGKRPSRPTYDLSRTRGLNDAIWQIIETCWDQDPDERYTASQVVESLRYLPDRPHDDRPLNDFDKALPPQVLSTRDRVDHPFSTLEQNDEDAEMEELKWISREILVDA</sequence>
<dbReference type="GO" id="GO:0004674">
    <property type="term" value="F:protein serine/threonine kinase activity"/>
    <property type="evidence" value="ECO:0007669"/>
    <property type="project" value="TreeGrafter"/>
</dbReference>
<dbReference type="HOGENOM" id="CLU_023869_0_0_1"/>
<dbReference type="Gene3D" id="1.10.510.10">
    <property type="entry name" value="Transferase(Phosphotransferase) domain 1"/>
    <property type="match status" value="1"/>
</dbReference>
<dbReference type="OrthoDB" id="10261027at2759"/>
<dbReference type="AlphaFoldDB" id="A0A0C3BMF6"/>
<evidence type="ECO:0000313" key="4">
    <source>
        <dbReference type="Proteomes" id="UP000054166"/>
    </source>
</evidence>
<dbReference type="STRING" id="765440.A0A0C3BMF6"/>
<gene>
    <name evidence="3" type="ORF">PILCRDRAFT_815215</name>
</gene>
<proteinExistence type="predicted"/>
<dbReference type="PANTHER" id="PTHR44329">
    <property type="entry name" value="SERINE/THREONINE-PROTEIN KINASE TNNI3K-RELATED"/>
    <property type="match status" value="1"/>
</dbReference>
<dbReference type="SUPFAM" id="SSF56112">
    <property type="entry name" value="Protein kinase-like (PK-like)"/>
    <property type="match status" value="1"/>
</dbReference>
<feature type="compositionally biased region" description="Polar residues" evidence="1">
    <location>
        <begin position="98"/>
        <end position="107"/>
    </location>
</feature>
<organism evidence="3 4">
    <name type="scientific">Piloderma croceum (strain F 1598)</name>
    <dbReference type="NCBI Taxonomy" id="765440"/>
    <lineage>
        <taxon>Eukaryota</taxon>
        <taxon>Fungi</taxon>
        <taxon>Dikarya</taxon>
        <taxon>Basidiomycota</taxon>
        <taxon>Agaricomycotina</taxon>
        <taxon>Agaricomycetes</taxon>
        <taxon>Agaricomycetidae</taxon>
        <taxon>Atheliales</taxon>
        <taxon>Atheliaceae</taxon>
        <taxon>Piloderma</taxon>
    </lineage>
</organism>
<dbReference type="Proteomes" id="UP000054166">
    <property type="component" value="Unassembled WGS sequence"/>
</dbReference>
<feature type="domain" description="Protein kinase" evidence="2">
    <location>
        <begin position="377"/>
        <end position="654"/>
    </location>
</feature>
<reference evidence="3 4" key="1">
    <citation type="submission" date="2014-04" db="EMBL/GenBank/DDBJ databases">
        <authorList>
            <consortium name="DOE Joint Genome Institute"/>
            <person name="Kuo A."/>
            <person name="Tarkka M."/>
            <person name="Buscot F."/>
            <person name="Kohler A."/>
            <person name="Nagy L.G."/>
            <person name="Floudas D."/>
            <person name="Copeland A."/>
            <person name="Barry K.W."/>
            <person name="Cichocki N."/>
            <person name="Veneault-Fourrey C."/>
            <person name="LaButti K."/>
            <person name="Lindquist E.A."/>
            <person name="Lipzen A."/>
            <person name="Lundell T."/>
            <person name="Morin E."/>
            <person name="Murat C."/>
            <person name="Sun H."/>
            <person name="Tunlid A."/>
            <person name="Henrissat B."/>
            <person name="Grigoriev I.V."/>
            <person name="Hibbett D.S."/>
            <person name="Martin F."/>
            <person name="Nordberg H.P."/>
            <person name="Cantor M.N."/>
            <person name="Hua S.X."/>
        </authorList>
    </citation>
    <scope>NUCLEOTIDE SEQUENCE [LARGE SCALE GENOMIC DNA]</scope>
    <source>
        <strain evidence="3 4">F 1598</strain>
    </source>
</reference>
<accession>A0A0C3BMF6</accession>
<feature type="compositionally biased region" description="Pro residues" evidence="1">
    <location>
        <begin position="64"/>
        <end position="80"/>
    </location>
</feature>
<dbReference type="PROSITE" id="PS50011">
    <property type="entry name" value="PROTEIN_KINASE_DOM"/>
    <property type="match status" value="1"/>
</dbReference>
<dbReference type="InterPro" id="IPR051681">
    <property type="entry name" value="Ser/Thr_Kinases-Pseudokinases"/>
</dbReference>
<name>A0A0C3BMF6_PILCF</name>
<dbReference type="InParanoid" id="A0A0C3BMF6"/>
<dbReference type="InterPro" id="IPR008271">
    <property type="entry name" value="Ser/Thr_kinase_AS"/>
</dbReference>
<dbReference type="InterPro" id="IPR011009">
    <property type="entry name" value="Kinase-like_dom_sf"/>
</dbReference>
<dbReference type="Pfam" id="PF07714">
    <property type="entry name" value="PK_Tyr_Ser-Thr"/>
    <property type="match status" value="1"/>
</dbReference>
<dbReference type="InterPro" id="IPR001245">
    <property type="entry name" value="Ser-Thr/Tyr_kinase_cat_dom"/>
</dbReference>
<dbReference type="PROSITE" id="PS00108">
    <property type="entry name" value="PROTEIN_KINASE_ST"/>
    <property type="match status" value="1"/>
</dbReference>
<keyword evidence="4" id="KW-1185">Reference proteome</keyword>
<reference evidence="4" key="2">
    <citation type="submission" date="2015-01" db="EMBL/GenBank/DDBJ databases">
        <title>Evolutionary Origins and Diversification of the Mycorrhizal Mutualists.</title>
        <authorList>
            <consortium name="DOE Joint Genome Institute"/>
            <consortium name="Mycorrhizal Genomics Consortium"/>
            <person name="Kohler A."/>
            <person name="Kuo A."/>
            <person name="Nagy L.G."/>
            <person name="Floudas D."/>
            <person name="Copeland A."/>
            <person name="Barry K.W."/>
            <person name="Cichocki N."/>
            <person name="Veneault-Fourrey C."/>
            <person name="LaButti K."/>
            <person name="Lindquist E.A."/>
            <person name="Lipzen A."/>
            <person name="Lundell T."/>
            <person name="Morin E."/>
            <person name="Murat C."/>
            <person name="Riley R."/>
            <person name="Ohm R."/>
            <person name="Sun H."/>
            <person name="Tunlid A."/>
            <person name="Henrissat B."/>
            <person name="Grigoriev I.V."/>
            <person name="Hibbett D.S."/>
            <person name="Martin F."/>
        </authorList>
    </citation>
    <scope>NUCLEOTIDE SEQUENCE [LARGE SCALE GENOMIC DNA]</scope>
    <source>
        <strain evidence="4">F 1598</strain>
    </source>
</reference>